<protein>
    <submittedName>
        <fullName evidence="2">Uncharacterized protein</fullName>
    </submittedName>
</protein>
<dbReference type="RefSeq" id="WP_309864787.1">
    <property type="nucleotide sequence ID" value="NZ_JAVDQG010000003.1"/>
</dbReference>
<evidence type="ECO:0000256" key="1">
    <source>
        <dbReference type="SAM" id="Coils"/>
    </source>
</evidence>
<keyword evidence="1" id="KW-0175">Coiled coil</keyword>
<dbReference type="InterPro" id="IPR043857">
    <property type="entry name" value="DUF5819"/>
</dbReference>
<dbReference type="EMBL" id="JAVDQG010000003">
    <property type="protein sequence ID" value="MDR6225753.1"/>
    <property type="molecule type" value="Genomic_DNA"/>
</dbReference>
<gene>
    <name evidence="2" type="ORF">JOE21_001751</name>
</gene>
<dbReference type="Pfam" id="PF19136">
    <property type="entry name" value="DUF5819"/>
    <property type="match status" value="1"/>
</dbReference>
<sequence length="220" mass="25775">MWKKLAVLGLLTVFIIHFAFTGLYNAPLNPLKAKHSNIIAGYMNPLFSQNWKLFAPNPASDNNTFYVRAQVKKEDGVKTTDWIDLTSYMIERNQTNRFTPYNRLVRIQRGAVTAMVEEDDLIVTLHRKAQSNEEAKKKLDDLHDDKRKSEQQEYGEKLLNRYAQAYLNSLHPEWEVTKTQLMLVETKAVPFSEKEKKEVETKTKVYQFDWRNYQPVAPIF</sequence>
<comment type="caution">
    <text evidence="2">The sequence shown here is derived from an EMBL/GenBank/DDBJ whole genome shotgun (WGS) entry which is preliminary data.</text>
</comment>
<dbReference type="Proteomes" id="UP001185012">
    <property type="component" value="Unassembled WGS sequence"/>
</dbReference>
<reference evidence="2 3" key="1">
    <citation type="submission" date="2023-07" db="EMBL/GenBank/DDBJ databases">
        <title>Genomic Encyclopedia of Type Strains, Phase IV (KMG-IV): sequencing the most valuable type-strain genomes for metagenomic binning, comparative biology and taxonomic classification.</title>
        <authorList>
            <person name="Goeker M."/>
        </authorList>
    </citation>
    <scope>NUCLEOTIDE SEQUENCE [LARGE SCALE GENOMIC DNA]</scope>
    <source>
        <strain evidence="2 3">DSM 45903</strain>
    </source>
</reference>
<evidence type="ECO:0000313" key="3">
    <source>
        <dbReference type="Proteomes" id="UP001185012"/>
    </source>
</evidence>
<evidence type="ECO:0000313" key="2">
    <source>
        <dbReference type="EMBL" id="MDR6225753.1"/>
    </source>
</evidence>
<accession>A0ABU1IMW7</accession>
<keyword evidence="3" id="KW-1185">Reference proteome</keyword>
<proteinExistence type="predicted"/>
<name>A0ABU1IMW7_9BACL</name>
<feature type="coiled-coil region" evidence="1">
    <location>
        <begin position="125"/>
        <end position="152"/>
    </location>
</feature>
<organism evidence="2 3">
    <name type="scientific">Desmospora profundinema</name>
    <dbReference type="NCBI Taxonomy" id="1571184"/>
    <lineage>
        <taxon>Bacteria</taxon>
        <taxon>Bacillati</taxon>
        <taxon>Bacillota</taxon>
        <taxon>Bacilli</taxon>
        <taxon>Bacillales</taxon>
        <taxon>Thermoactinomycetaceae</taxon>
        <taxon>Desmospora</taxon>
    </lineage>
</organism>